<feature type="region of interest" description="Disordered" evidence="2">
    <location>
        <begin position="131"/>
        <end position="164"/>
    </location>
</feature>
<dbReference type="OrthoDB" id="5407799at2759"/>
<dbReference type="EMBL" id="KK584043">
    <property type="protein sequence ID" value="KDO16572.1"/>
    <property type="molecule type" value="Genomic_DNA"/>
</dbReference>
<dbReference type="PROSITE" id="PS00028">
    <property type="entry name" value="ZINC_FINGER_C2H2_1"/>
    <property type="match status" value="1"/>
</dbReference>
<protein>
    <recommendedName>
        <fullName evidence="3">B box-type domain-containing protein</fullName>
    </recommendedName>
</protein>
<dbReference type="PROSITE" id="PS50119">
    <property type="entry name" value="ZF_BBOX"/>
    <property type="match status" value="1"/>
</dbReference>
<feature type="compositionally biased region" description="Basic residues" evidence="2">
    <location>
        <begin position="136"/>
        <end position="145"/>
    </location>
</feature>
<dbReference type="Pfam" id="PF22586">
    <property type="entry name" value="ANCHR-like_BBOX"/>
    <property type="match status" value="1"/>
</dbReference>
<evidence type="ECO:0000256" key="1">
    <source>
        <dbReference type="PROSITE-ProRule" id="PRU00024"/>
    </source>
</evidence>
<accession>A0A067BPE3</accession>
<dbReference type="Proteomes" id="UP000030745">
    <property type="component" value="Unassembled WGS sequence"/>
</dbReference>
<dbReference type="GeneID" id="24139440"/>
<keyword evidence="1" id="KW-0479">Metal-binding</keyword>
<dbReference type="SUPFAM" id="SSF57845">
    <property type="entry name" value="B-box zinc-binding domain"/>
    <property type="match status" value="1"/>
</dbReference>
<reference evidence="4 5" key="1">
    <citation type="journal article" date="2013" name="PLoS Genet.">
        <title>Distinctive expansion of potential virulence genes in the genome of the oomycete fish pathogen Saprolegnia parasitica.</title>
        <authorList>
            <person name="Jiang R.H."/>
            <person name="de Bruijn I."/>
            <person name="Haas B.J."/>
            <person name="Belmonte R."/>
            <person name="Lobach L."/>
            <person name="Christie J."/>
            <person name="van den Ackerveken G."/>
            <person name="Bottin A."/>
            <person name="Bulone V."/>
            <person name="Diaz-Moreno S.M."/>
            <person name="Dumas B."/>
            <person name="Fan L."/>
            <person name="Gaulin E."/>
            <person name="Govers F."/>
            <person name="Grenville-Briggs L.J."/>
            <person name="Horner N.R."/>
            <person name="Levin J.Z."/>
            <person name="Mammella M."/>
            <person name="Meijer H.J."/>
            <person name="Morris P."/>
            <person name="Nusbaum C."/>
            <person name="Oome S."/>
            <person name="Phillips A.J."/>
            <person name="van Rooyen D."/>
            <person name="Rzeszutek E."/>
            <person name="Saraiva M."/>
            <person name="Secombes C.J."/>
            <person name="Seidl M.F."/>
            <person name="Snel B."/>
            <person name="Stassen J.H."/>
            <person name="Sykes S."/>
            <person name="Tripathy S."/>
            <person name="van den Berg H."/>
            <person name="Vega-Arreguin J.C."/>
            <person name="Wawra S."/>
            <person name="Young S.K."/>
            <person name="Zeng Q."/>
            <person name="Dieguez-Uribeondo J."/>
            <person name="Russ C."/>
            <person name="Tyler B.M."/>
            <person name="van West P."/>
        </authorList>
    </citation>
    <scope>NUCLEOTIDE SEQUENCE [LARGE SCALE GENOMIC DNA]</scope>
    <source>
        <strain evidence="4 5">CBS 223.65</strain>
    </source>
</reference>
<dbReference type="KEGG" id="spar:SPRG_17912"/>
<name>A0A067BPE3_SAPPC</name>
<feature type="domain" description="B box-type" evidence="3">
    <location>
        <begin position="64"/>
        <end position="108"/>
    </location>
</feature>
<gene>
    <name evidence="4" type="ORF">SPRG_17912</name>
</gene>
<evidence type="ECO:0000256" key="2">
    <source>
        <dbReference type="SAM" id="MobiDB-lite"/>
    </source>
</evidence>
<organism evidence="4 5">
    <name type="scientific">Saprolegnia parasitica (strain CBS 223.65)</name>
    <dbReference type="NCBI Taxonomy" id="695850"/>
    <lineage>
        <taxon>Eukaryota</taxon>
        <taxon>Sar</taxon>
        <taxon>Stramenopiles</taxon>
        <taxon>Oomycota</taxon>
        <taxon>Saprolegniomycetes</taxon>
        <taxon>Saprolegniales</taxon>
        <taxon>Saprolegniaceae</taxon>
        <taxon>Saprolegnia</taxon>
    </lineage>
</organism>
<keyword evidence="1" id="KW-0863">Zinc-finger</keyword>
<dbReference type="AlphaFoldDB" id="A0A067BPE3"/>
<dbReference type="InterPro" id="IPR013087">
    <property type="entry name" value="Znf_C2H2_type"/>
</dbReference>
<evidence type="ECO:0000313" key="5">
    <source>
        <dbReference type="Proteomes" id="UP000030745"/>
    </source>
</evidence>
<dbReference type="GO" id="GO:0008270">
    <property type="term" value="F:zinc ion binding"/>
    <property type="evidence" value="ECO:0007669"/>
    <property type="project" value="UniProtKB-KW"/>
</dbReference>
<dbReference type="RefSeq" id="XP_012212718.1">
    <property type="nucleotide sequence ID" value="XM_012357328.1"/>
</dbReference>
<dbReference type="VEuPathDB" id="FungiDB:SPRG_17912"/>
<feature type="compositionally biased region" description="Polar residues" evidence="2">
    <location>
        <begin position="146"/>
        <end position="157"/>
    </location>
</feature>
<evidence type="ECO:0000259" key="3">
    <source>
        <dbReference type="PROSITE" id="PS50119"/>
    </source>
</evidence>
<proteinExistence type="predicted"/>
<sequence>MLPSAEARAVQEALLSSKYGDFLCSVCSKFATLKCLACGDYYCAKCERKVHSKKHRNGEPLAVVHSRACDVCHALKLELYCEVCMKHVCMNCIASECSSSLPHALVHAACASRSSTGRATLSSPFNATLRSTYPSRSRRKSRSQRLQHPSSLRQHAWSSRHQHR</sequence>
<evidence type="ECO:0000313" key="4">
    <source>
        <dbReference type="EMBL" id="KDO16572.1"/>
    </source>
</evidence>
<keyword evidence="5" id="KW-1185">Reference proteome</keyword>
<keyword evidence="1" id="KW-0862">Zinc</keyword>
<dbReference type="InterPro" id="IPR000315">
    <property type="entry name" value="Znf_B-box"/>
</dbReference>